<evidence type="ECO:0000313" key="2">
    <source>
        <dbReference type="Proteomes" id="UP001228905"/>
    </source>
</evidence>
<sequence>MKPRPNTYAPMPTALDRQVESKGYAAWEGGRV</sequence>
<comment type="caution">
    <text evidence="1">The sequence shown here is derived from an EMBL/GenBank/DDBJ whole genome shotgun (WGS) entry which is preliminary data.</text>
</comment>
<organism evidence="1 2">
    <name type="scientific">Caulobacter ginsengisoli</name>
    <dbReference type="NCBI Taxonomy" id="400775"/>
    <lineage>
        <taxon>Bacteria</taxon>
        <taxon>Pseudomonadati</taxon>
        <taxon>Pseudomonadota</taxon>
        <taxon>Alphaproteobacteria</taxon>
        <taxon>Caulobacterales</taxon>
        <taxon>Caulobacteraceae</taxon>
        <taxon>Caulobacter</taxon>
    </lineage>
</organism>
<accession>A0ABU0IV69</accession>
<keyword evidence="2" id="KW-1185">Reference proteome</keyword>
<reference evidence="1 2" key="1">
    <citation type="submission" date="2023-07" db="EMBL/GenBank/DDBJ databases">
        <title>Genomic Encyclopedia of Type Strains, Phase IV (KMG-IV): sequencing the most valuable type-strain genomes for metagenomic binning, comparative biology and taxonomic classification.</title>
        <authorList>
            <person name="Goeker M."/>
        </authorList>
    </citation>
    <scope>NUCLEOTIDE SEQUENCE [LARGE SCALE GENOMIC DNA]</scope>
    <source>
        <strain evidence="1 2">DSM 18695</strain>
    </source>
</reference>
<name>A0ABU0IV69_9CAUL</name>
<evidence type="ECO:0000313" key="1">
    <source>
        <dbReference type="EMBL" id="MDQ0465907.1"/>
    </source>
</evidence>
<gene>
    <name evidence="1" type="ORF">QO010_003699</name>
</gene>
<protein>
    <submittedName>
        <fullName evidence="1">Uncharacterized protein</fullName>
    </submittedName>
</protein>
<proteinExistence type="predicted"/>
<dbReference type="EMBL" id="JAUSVS010000008">
    <property type="protein sequence ID" value="MDQ0465907.1"/>
    <property type="molecule type" value="Genomic_DNA"/>
</dbReference>
<dbReference type="Proteomes" id="UP001228905">
    <property type="component" value="Unassembled WGS sequence"/>
</dbReference>